<dbReference type="Pfam" id="PF01381">
    <property type="entry name" value="HTH_3"/>
    <property type="match status" value="1"/>
</dbReference>
<reference evidence="2 3" key="1">
    <citation type="submission" date="2018-06" db="EMBL/GenBank/DDBJ databases">
        <title>Genomic Encyclopedia of Type Strains, Phase III (KMG-III): the genomes of soil and plant-associated and newly described type strains.</title>
        <authorList>
            <person name="Whitman W."/>
        </authorList>
    </citation>
    <scope>NUCLEOTIDE SEQUENCE [LARGE SCALE GENOMIC DNA]</scope>
    <source>
        <strain evidence="2 3">CGMCC 4.7090</strain>
    </source>
</reference>
<dbReference type="Proteomes" id="UP000249341">
    <property type="component" value="Unassembled WGS sequence"/>
</dbReference>
<organism evidence="2 3">
    <name type="scientific">Actinoplanes lutulentus</name>
    <dbReference type="NCBI Taxonomy" id="1287878"/>
    <lineage>
        <taxon>Bacteria</taxon>
        <taxon>Bacillati</taxon>
        <taxon>Actinomycetota</taxon>
        <taxon>Actinomycetes</taxon>
        <taxon>Micromonosporales</taxon>
        <taxon>Micromonosporaceae</taxon>
        <taxon>Actinoplanes</taxon>
    </lineage>
</organism>
<name>A0A327YW32_9ACTN</name>
<sequence length="153" mass="17022">MADWERLGRYVVSRRVELGYTQRTDFAEATRITARVLSDIENGRRGNFDQVTIAKLEYGLRWATGSVAKVVDGGAPEPRGGLVYDHGPDTAAGYVPTEDAAVVRVLRSDLPDEKKREVIRMLIAEELAAREARLNMANKLIDLLRQDVAPEPS</sequence>
<comment type="caution">
    <text evidence="2">The sequence shown here is derived from an EMBL/GenBank/DDBJ whole genome shotgun (WGS) entry which is preliminary data.</text>
</comment>
<gene>
    <name evidence="2" type="ORF">B0I29_1331</name>
</gene>
<evidence type="ECO:0000313" key="2">
    <source>
        <dbReference type="EMBL" id="RAK25462.1"/>
    </source>
</evidence>
<feature type="domain" description="HTH cro/C1-type" evidence="1">
    <location>
        <begin position="14"/>
        <end position="56"/>
    </location>
</feature>
<evidence type="ECO:0000259" key="1">
    <source>
        <dbReference type="Pfam" id="PF01381"/>
    </source>
</evidence>
<dbReference type="RefSeq" id="WP_111655118.1">
    <property type="nucleotide sequence ID" value="NZ_JACHWI010000001.1"/>
</dbReference>
<dbReference type="CDD" id="cd00093">
    <property type="entry name" value="HTH_XRE"/>
    <property type="match status" value="1"/>
</dbReference>
<dbReference type="EMBL" id="QLMJ01000033">
    <property type="protein sequence ID" value="RAK25462.1"/>
    <property type="molecule type" value="Genomic_DNA"/>
</dbReference>
<dbReference type="InterPro" id="IPR010982">
    <property type="entry name" value="Lambda_DNA-bd_dom_sf"/>
</dbReference>
<dbReference type="InterPro" id="IPR001387">
    <property type="entry name" value="Cro/C1-type_HTH"/>
</dbReference>
<protein>
    <submittedName>
        <fullName evidence="2">Helix-turn-helix protein</fullName>
    </submittedName>
</protein>
<dbReference type="OrthoDB" id="3392267at2"/>
<dbReference type="Gene3D" id="1.10.260.40">
    <property type="entry name" value="lambda repressor-like DNA-binding domains"/>
    <property type="match status" value="1"/>
</dbReference>
<dbReference type="GO" id="GO:0003677">
    <property type="term" value="F:DNA binding"/>
    <property type="evidence" value="ECO:0007669"/>
    <property type="project" value="InterPro"/>
</dbReference>
<evidence type="ECO:0000313" key="3">
    <source>
        <dbReference type="Proteomes" id="UP000249341"/>
    </source>
</evidence>
<accession>A0A327YW32</accession>
<proteinExistence type="predicted"/>
<keyword evidence="3" id="KW-1185">Reference proteome</keyword>
<dbReference type="SUPFAM" id="SSF47413">
    <property type="entry name" value="lambda repressor-like DNA-binding domains"/>
    <property type="match status" value="1"/>
</dbReference>
<dbReference type="AlphaFoldDB" id="A0A327YW32"/>